<dbReference type="AlphaFoldDB" id="A0A8H6KBM8"/>
<feature type="compositionally biased region" description="Polar residues" evidence="1">
    <location>
        <begin position="39"/>
        <end position="48"/>
    </location>
</feature>
<evidence type="ECO:0000256" key="1">
    <source>
        <dbReference type="SAM" id="MobiDB-lite"/>
    </source>
</evidence>
<evidence type="ECO:0000313" key="2">
    <source>
        <dbReference type="EMBL" id="KAF6828479.1"/>
    </source>
</evidence>
<dbReference type="Proteomes" id="UP000654918">
    <property type="component" value="Unassembled WGS sequence"/>
</dbReference>
<gene>
    <name evidence="2" type="ORF">CPLU01_08461</name>
</gene>
<accession>A0A8H6KBM8</accession>
<comment type="caution">
    <text evidence="2">The sequence shown here is derived from an EMBL/GenBank/DDBJ whole genome shotgun (WGS) entry which is preliminary data.</text>
</comment>
<dbReference type="EMBL" id="WIGO01000121">
    <property type="protein sequence ID" value="KAF6828479.1"/>
    <property type="molecule type" value="Genomic_DNA"/>
</dbReference>
<feature type="compositionally biased region" description="Polar residues" evidence="1">
    <location>
        <begin position="1"/>
        <end position="18"/>
    </location>
</feature>
<proteinExistence type="predicted"/>
<evidence type="ECO:0000313" key="3">
    <source>
        <dbReference type="Proteomes" id="UP000654918"/>
    </source>
</evidence>
<sequence>MTGQSNQSMCYGETSSNPTHRYSTADSTTTTTRRRQSSFENQPISQDGSAYRVSYQGTDVRASEAQHRERIQAEMARIMGQSSGRR</sequence>
<keyword evidence="3" id="KW-1185">Reference proteome</keyword>
<feature type="compositionally biased region" description="Low complexity" evidence="1">
    <location>
        <begin position="19"/>
        <end position="31"/>
    </location>
</feature>
<name>A0A8H6KBM8_9PEZI</name>
<organism evidence="2 3">
    <name type="scientific">Colletotrichum plurivorum</name>
    <dbReference type="NCBI Taxonomy" id="2175906"/>
    <lineage>
        <taxon>Eukaryota</taxon>
        <taxon>Fungi</taxon>
        <taxon>Dikarya</taxon>
        <taxon>Ascomycota</taxon>
        <taxon>Pezizomycotina</taxon>
        <taxon>Sordariomycetes</taxon>
        <taxon>Hypocreomycetidae</taxon>
        <taxon>Glomerellales</taxon>
        <taxon>Glomerellaceae</taxon>
        <taxon>Colletotrichum</taxon>
        <taxon>Colletotrichum orchidearum species complex</taxon>
    </lineage>
</organism>
<reference evidence="2" key="1">
    <citation type="journal article" date="2020" name="Phytopathology">
        <title>Genome Sequence Resources of Colletotrichum truncatum, C. plurivorum, C. musicola, and C. sojae: Four Species Pathogenic to Soybean (Glycine max).</title>
        <authorList>
            <person name="Rogerio F."/>
            <person name="Boufleur T.R."/>
            <person name="Ciampi-Guillardi M."/>
            <person name="Sukno S.A."/>
            <person name="Thon M.R."/>
            <person name="Massola Junior N.S."/>
            <person name="Baroncelli R."/>
        </authorList>
    </citation>
    <scope>NUCLEOTIDE SEQUENCE</scope>
    <source>
        <strain evidence="2">LFN00145</strain>
    </source>
</reference>
<feature type="region of interest" description="Disordered" evidence="1">
    <location>
        <begin position="1"/>
        <end position="51"/>
    </location>
</feature>
<protein>
    <submittedName>
        <fullName evidence="2">Uncharacterized protein</fullName>
    </submittedName>
</protein>